<dbReference type="AlphaFoldDB" id="A0A7L5C1K7"/>
<dbReference type="RefSeq" id="WP_165100313.1">
    <property type="nucleotide sequence ID" value="NZ_CP049056.1"/>
</dbReference>
<dbReference type="Proteomes" id="UP000503336">
    <property type="component" value="Chromosome"/>
</dbReference>
<dbReference type="InterPro" id="IPR050595">
    <property type="entry name" value="Bact_response_regulator"/>
</dbReference>
<dbReference type="PANTHER" id="PTHR44591:SF3">
    <property type="entry name" value="RESPONSE REGULATORY DOMAIN-CONTAINING PROTEIN"/>
    <property type="match status" value="1"/>
</dbReference>
<dbReference type="InterPro" id="IPR011006">
    <property type="entry name" value="CheY-like_superfamily"/>
</dbReference>
<keyword evidence="1 2" id="KW-0597">Phosphoprotein</keyword>
<dbReference type="KEGG" id="hdh:G5B40_15415"/>
<name>A0A7L5C1K7_9RHOB</name>
<feature type="modified residue" description="4-aspartylphosphate" evidence="2">
    <location>
        <position position="55"/>
    </location>
</feature>
<evidence type="ECO:0000256" key="1">
    <source>
        <dbReference type="ARBA" id="ARBA00022553"/>
    </source>
</evidence>
<keyword evidence="5" id="KW-1185">Reference proteome</keyword>
<evidence type="ECO:0000313" key="4">
    <source>
        <dbReference type="EMBL" id="QIE56697.1"/>
    </source>
</evidence>
<protein>
    <submittedName>
        <fullName evidence="4">Response regulator</fullName>
    </submittedName>
</protein>
<evidence type="ECO:0000313" key="5">
    <source>
        <dbReference type="Proteomes" id="UP000503336"/>
    </source>
</evidence>
<evidence type="ECO:0000259" key="3">
    <source>
        <dbReference type="PROSITE" id="PS50110"/>
    </source>
</evidence>
<proteinExistence type="predicted"/>
<feature type="domain" description="Response regulatory" evidence="3">
    <location>
        <begin position="5"/>
        <end position="122"/>
    </location>
</feature>
<sequence>MSTVKVMYVDDEEDIRQVAEMSLQLDPELDVRTCASGAEALKEARAWRPDLILLDVMMPGMDGPETLTRLRREVTEVSAPVVFVTARTQAYEVDRYVSLGAAGVIAKPFDPMTLAEQAKAHISS</sequence>
<evidence type="ECO:0000256" key="2">
    <source>
        <dbReference type="PROSITE-ProRule" id="PRU00169"/>
    </source>
</evidence>
<dbReference type="SUPFAM" id="SSF52172">
    <property type="entry name" value="CheY-like"/>
    <property type="match status" value="1"/>
</dbReference>
<dbReference type="Gene3D" id="3.40.50.2300">
    <property type="match status" value="1"/>
</dbReference>
<organism evidence="4 5">
    <name type="scientific">Pikeienuella piscinae</name>
    <dbReference type="NCBI Taxonomy" id="2748098"/>
    <lineage>
        <taxon>Bacteria</taxon>
        <taxon>Pseudomonadati</taxon>
        <taxon>Pseudomonadota</taxon>
        <taxon>Alphaproteobacteria</taxon>
        <taxon>Rhodobacterales</taxon>
        <taxon>Paracoccaceae</taxon>
        <taxon>Pikeienuella</taxon>
    </lineage>
</organism>
<dbReference type="InterPro" id="IPR001789">
    <property type="entry name" value="Sig_transdc_resp-reg_receiver"/>
</dbReference>
<dbReference type="EMBL" id="CP049056">
    <property type="protein sequence ID" value="QIE56697.1"/>
    <property type="molecule type" value="Genomic_DNA"/>
</dbReference>
<reference evidence="4 5" key="1">
    <citation type="submission" date="2020-02" db="EMBL/GenBank/DDBJ databases">
        <title>complete genome sequence of Rhodobacteraceae bacterium.</title>
        <authorList>
            <person name="Park J."/>
            <person name="Kim Y.-S."/>
            <person name="Kim K.-H."/>
        </authorList>
    </citation>
    <scope>NUCLEOTIDE SEQUENCE [LARGE SCALE GENOMIC DNA]</scope>
    <source>
        <strain evidence="4 5">RR4-56</strain>
    </source>
</reference>
<dbReference type="PANTHER" id="PTHR44591">
    <property type="entry name" value="STRESS RESPONSE REGULATOR PROTEIN 1"/>
    <property type="match status" value="1"/>
</dbReference>
<dbReference type="Pfam" id="PF00072">
    <property type="entry name" value="Response_reg"/>
    <property type="match status" value="1"/>
</dbReference>
<dbReference type="PROSITE" id="PS50110">
    <property type="entry name" value="RESPONSE_REGULATORY"/>
    <property type="match status" value="1"/>
</dbReference>
<accession>A0A7L5C1K7</accession>
<dbReference type="SMART" id="SM00448">
    <property type="entry name" value="REC"/>
    <property type="match status" value="1"/>
</dbReference>
<gene>
    <name evidence="4" type="ORF">G5B40_15415</name>
</gene>
<dbReference type="GO" id="GO:0000160">
    <property type="term" value="P:phosphorelay signal transduction system"/>
    <property type="evidence" value="ECO:0007669"/>
    <property type="project" value="InterPro"/>
</dbReference>